<dbReference type="Gene3D" id="2.60.40.10">
    <property type="entry name" value="Immunoglobulins"/>
    <property type="match status" value="4"/>
</dbReference>
<feature type="compositionally biased region" description="Polar residues" evidence="2">
    <location>
        <begin position="1458"/>
        <end position="1470"/>
    </location>
</feature>
<dbReference type="STRING" id="1798539.A2994_00305"/>
<comment type="caution">
    <text evidence="4">The sequence shown here is derived from an EMBL/GenBank/DDBJ whole genome shotgun (WGS) entry which is preliminary data.</text>
</comment>
<reference evidence="4 5" key="1">
    <citation type="journal article" date="2016" name="Nat. Commun.">
        <title>Thousands of microbial genomes shed light on interconnected biogeochemical processes in an aquifer system.</title>
        <authorList>
            <person name="Anantharaman K."/>
            <person name="Brown C.T."/>
            <person name="Hug L.A."/>
            <person name="Sharon I."/>
            <person name="Castelle C.J."/>
            <person name="Probst A.J."/>
            <person name="Thomas B.C."/>
            <person name="Singh A."/>
            <person name="Wilkins M.J."/>
            <person name="Karaoz U."/>
            <person name="Brodie E.L."/>
            <person name="Williams K.H."/>
            <person name="Hubbard S.S."/>
            <person name="Banfield J.F."/>
        </authorList>
    </citation>
    <scope>NUCLEOTIDE SEQUENCE [LARGE SCALE GENOMIC DNA]</scope>
</reference>
<organism evidence="4 5">
    <name type="scientific">candidate division Kazan bacterium RIFCSPLOWO2_01_FULL_48_13</name>
    <dbReference type="NCBI Taxonomy" id="1798539"/>
    <lineage>
        <taxon>Bacteria</taxon>
        <taxon>Bacteria division Kazan-3B-28</taxon>
    </lineage>
</organism>
<dbReference type="InterPro" id="IPR013783">
    <property type="entry name" value="Ig-like_fold"/>
</dbReference>
<feature type="region of interest" description="Disordered" evidence="2">
    <location>
        <begin position="1446"/>
        <end position="1470"/>
    </location>
</feature>
<sequence>MKSGHADFKAFQYNNYLYVVAGDIHMPNPNDSAIYNPLPFSTIERLDLNDPNSGWEVMAKLGGVNFFPEVTVKNGRLHIVGGVYGIPYSAGRTNQYGNYTLKEPILGLTDEINQWDSLYKNIPTTIGTPGVSLNPGTVGDNIVAGGLGSVVTDPIVTTGTITFGAGSNGVQIQQMIGPPAQVKITPDPVETNSGQLKKLTVSLQDSNGWGYAFPPDATVTWTVLDSRAGLFVPPPAGQSQLVNEKWFKAGPHPGAFADAVKVTVVRAGLGSFEDKADVHIDSNFIDYAATLSKSLLNGQFATTVSEHYVIDLGDTLSPVSTGELGVGYRSNGDVVTTDYVGDPISNNWESLKVGRIGHLRFYVTDQSTITPVPQGRYGFGLIYRANEIIVVGGASWFNSAGQTFWVIDDDLAPYRLLKFGVGSRFQYAYVGNVAYRWLDDYTSLWQGTNSNEVISYPLLGPASEELADTYAFKDGGVVKGRAFFGMAELEVSAGVLEWLTVGGLINDSIVINPNGSGYANLRATARTELFSTNGWEGRPNLYNISDDNTTTLIPYGVNVGGAGNAAVAFGGQRYSDTDNFHIPDYQASADNRVWMLIGDDQWYKMTSLGEVGEDGSDSIGDLIFSSVQVINTGAIGEPHTVYIYQAGGATSTTNNDTPFINSTATQMIGPFTYGAAGTVYSGDLDVSPLQLAGDSQAYAVATVALRDYFDQPVVGAHIQLNISAWSMPDSGEFTPGSVEGLYGGGEGNRGDPDPEFEGKAEAGTVLKTGADGIVRFKIISAGPDYIGGASIEATQVKIVDVEGVPTLTTVPPVFGPVVAQFVRPNVPWNTWSTIQAEPSNIVPNGTDISTITVTLKDGQDSPKDGQDSPAPVAGYKVRVISDRNNVGENDYSGNTDLITAVDDTTNADGQATFKIASARSGDARLWAEYQIVSGDDIEPDGYWVRLTAETTVRFSGIITNISPSSGRQGQNISAINLTGAQTGWHPDPDGTTVEFIQPADINFYVPSADGDLSLDNNLNLIADGNSHRLVVQVPGAEYASRSVRLTIQTGGGELSVGDGNYDTTVVVQLTAGRAEFEYRCPQKTPGILKLNARITTGLNPPDYTLWRVIQQASNPYQMEIVVDPGSVAPNGESAIKARIYRMFNGAKAYVTSPLEFSFSNDDGGHITPDTDTSDANGIVNSIYVADTVSGSAGIFVSAQFGSFYVAGQAKIIKSGSGMADADMVKFSTQDIQSSTRIVLTGIQIGVNAKVGPWVVRVTTPDSTTADWVEEGIFTVMAADTPIGGPTITIEPRSGLRGSTMELDVTGYGTSFVDLGLGQRTELSFTPPTGGSALANGIAVDNITVHSQTSATVTITIAANATTGFWEVAAITGYEIAEMTGATDFVVTDEHNYILNIQSNAPNDTLPRDGRSQTTITASLGKLDPLDGSIVWVPNVEVELTKGADAGTLSPRHPLSGKTIITTNDDGSSTPATYRTDKGEVGEFVTITATAVPTPGTTISTFLQILKSVGSVDSFTVSANPDQLSLSGDPHIATLSFAGLDDYPAALVNFVVKGNPKGHIVGSPTRTTAQYVADIERIPEVVEFYARANLPGLGAVRSKNIGFISVGIDQAKYRIESLTATPSSVVAGGTQTSTIVARLLYNQPVGGWTPVDNWPISFELSGGAFGDYISPLQANTVSGNATTVFAPGPMAGNVQIIARPQGLRLAKDVQIVKTAIQIVDLNQSAIWGMPSQVPISADGSKYSLVTVMLKNANGTPLSNKSVKLSSSRTQDVIKLSDGATGDTAITDSSGRVRFRVSSNIVSVTPSTITARVDGLSLSTRLTFVPATDLIAYRLDVTVPFQSRDYDNEVLVHLKIKGSDLDNDVAVSGYYLKTPETLGNKLTELNAATIYLKPNATYTMWAKGRYHLARLSGDIITGGSAPAQAITIDLTRNLGIPPTPTGLLIGDLLPNTRQVSGVSLALPYHDNAVNTIDVSPIYAAWFKTADIPDFLRDFVVNVADWLYWFNNYGNGELGGPPPYNQRL</sequence>
<dbReference type="SUPFAM" id="SSF49373">
    <property type="entry name" value="Invasin/intimin cell-adhesion fragments"/>
    <property type="match status" value="3"/>
</dbReference>
<dbReference type="Pfam" id="PF02369">
    <property type="entry name" value="Big_1"/>
    <property type="match status" value="1"/>
</dbReference>
<evidence type="ECO:0000313" key="5">
    <source>
        <dbReference type="Proteomes" id="UP000179010"/>
    </source>
</evidence>
<accession>A0A1F4PN11</accession>
<dbReference type="EMBL" id="METE01000011">
    <property type="protein sequence ID" value="OGB85044.1"/>
    <property type="molecule type" value="Genomic_DNA"/>
</dbReference>
<dbReference type="Proteomes" id="UP000179010">
    <property type="component" value="Unassembled WGS sequence"/>
</dbReference>
<feature type="domain" description="Big-1" evidence="3">
    <location>
        <begin position="1733"/>
        <end position="1823"/>
    </location>
</feature>
<name>A0A1F4PN11_UNCK3</name>
<evidence type="ECO:0000313" key="4">
    <source>
        <dbReference type="EMBL" id="OGB85044.1"/>
    </source>
</evidence>
<evidence type="ECO:0000259" key="3">
    <source>
        <dbReference type="Pfam" id="PF02369"/>
    </source>
</evidence>
<dbReference type="InterPro" id="IPR008964">
    <property type="entry name" value="Invasin/intimin_cell_adhesion"/>
</dbReference>
<evidence type="ECO:0000256" key="2">
    <source>
        <dbReference type="SAM" id="MobiDB-lite"/>
    </source>
</evidence>
<evidence type="ECO:0000256" key="1">
    <source>
        <dbReference type="ARBA" id="ARBA00010116"/>
    </source>
</evidence>
<comment type="similarity">
    <text evidence="1">Belongs to the intimin/invasin family.</text>
</comment>
<proteinExistence type="inferred from homology"/>
<gene>
    <name evidence="4" type="ORF">A2994_00305</name>
</gene>
<dbReference type="InterPro" id="IPR003344">
    <property type="entry name" value="Big_1_dom"/>
</dbReference>
<protein>
    <recommendedName>
        <fullName evidence="3">Big-1 domain-containing protein</fullName>
    </recommendedName>
</protein>